<gene>
    <name evidence="1" type="ORF">BN10_610026</name>
</gene>
<accession>N0E468</accession>
<dbReference type="STRING" id="1193181.BN10_610026"/>
<keyword evidence="2" id="KW-1185">Reference proteome</keyword>
<sequence length="297" mass="33231">MPTTVLDRDEWEPLMQAHRAAVEDRTRAHLLRRDRGEKHAVEDFLFEYYALTPGRLARWHPGPGVGLAGASRMPRAGWRHYVTLGDVVALDRAGFLEARGRTVEFVRGLLEATLSRPATLGCFGLHEWAMVHGLPENGVRHENWPLRLGAEGTDEVTRAHTIRCSHFDAFRFFTPTAAPLNTLQPTRETQVAHEQPGCLHAGMDVYKWCVKLEPVVPSGLTLDAFDLAREIRRLDMQASPYDLTGLGLEPVRIETPEGKAEYVSRQRDFAERSNALRTRLLGVLAQVSGGTPARMSP</sequence>
<name>N0E468_9MICO</name>
<protein>
    <recommendedName>
        <fullName evidence="3">3-methyladenine DNA glycosylase</fullName>
    </recommendedName>
</protein>
<dbReference type="HOGENOM" id="CLU_053604_0_0_11"/>
<dbReference type="RefSeq" id="WP_010850458.1">
    <property type="nucleotide sequence ID" value="NZ_HF570956.1"/>
</dbReference>
<dbReference type="Proteomes" id="UP000013167">
    <property type="component" value="Unassembled WGS sequence"/>
</dbReference>
<evidence type="ECO:0000313" key="1">
    <source>
        <dbReference type="EMBL" id="CCH70615.1"/>
    </source>
</evidence>
<evidence type="ECO:0008006" key="3">
    <source>
        <dbReference type="Google" id="ProtNLM"/>
    </source>
</evidence>
<reference evidence="1 2" key="1">
    <citation type="journal article" date="2013" name="ISME J.">
        <title>A metabolic model for members of the genus Tetrasphaera involved in enhanced biological phosphorus removal.</title>
        <authorList>
            <person name="Kristiansen R."/>
            <person name="Nguyen H.T.T."/>
            <person name="Saunders A.M."/>
            <person name="Nielsen J.L."/>
            <person name="Wimmer R."/>
            <person name="Le V.Q."/>
            <person name="McIlroy S.J."/>
            <person name="Petrovski S."/>
            <person name="Seviour R.J."/>
            <person name="Calteau A."/>
            <person name="Nielsen K.L."/>
            <person name="Nielsen P.H."/>
        </authorList>
    </citation>
    <scope>NUCLEOTIDE SEQUENCE [LARGE SCALE GENOMIC DNA]</scope>
    <source>
        <strain evidence="1 2">Lp2</strain>
    </source>
</reference>
<proteinExistence type="predicted"/>
<comment type="caution">
    <text evidence="1">The sequence shown here is derived from an EMBL/GenBank/DDBJ whole genome shotgun (WGS) entry which is preliminary data.</text>
</comment>
<evidence type="ECO:0000313" key="2">
    <source>
        <dbReference type="Proteomes" id="UP000013167"/>
    </source>
</evidence>
<dbReference type="EMBL" id="CAIZ01000132">
    <property type="protein sequence ID" value="CCH70615.1"/>
    <property type="molecule type" value="Genomic_DNA"/>
</dbReference>
<organism evidence="1 2">
    <name type="scientific">Phycicoccus elongatus Lp2</name>
    <dbReference type="NCBI Taxonomy" id="1193181"/>
    <lineage>
        <taxon>Bacteria</taxon>
        <taxon>Bacillati</taxon>
        <taxon>Actinomycetota</taxon>
        <taxon>Actinomycetes</taxon>
        <taxon>Micrococcales</taxon>
        <taxon>Intrasporangiaceae</taxon>
        <taxon>Phycicoccus</taxon>
    </lineage>
</organism>
<dbReference type="AlphaFoldDB" id="N0E468"/>
<dbReference type="eggNOG" id="ENOG502Z7SZ">
    <property type="taxonomic scope" value="Bacteria"/>
</dbReference>